<organism evidence="1 2">
    <name type="scientific">Aspergillus oryzae (strain 3.042)</name>
    <name type="common">Yellow koji mold</name>
    <dbReference type="NCBI Taxonomy" id="1160506"/>
    <lineage>
        <taxon>Eukaryota</taxon>
        <taxon>Fungi</taxon>
        <taxon>Dikarya</taxon>
        <taxon>Ascomycota</taxon>
        <taxon>Pezizomycotina</taxon>
        <taxon>Eurotiomycetes</taxon>
        <taxon>Eurotiomycetidae</taxon>
        <taxon>Eurotiales</taxon>
        <taxon>Aspergillaceae</taxon>
        <taxon>Aspergillus</taxon>
        <taxon>Aspergillus subgen. Circumdati</taxon>
    </lineage>
</organism>
<gene>
    <name evidence="1" type="ORF">Ao3042_08707</name>
</gene>
<name>I8IBU3_ASPO3</name>
<comment type="caution">
    <text evidence="1">The sequence shown here is derived from an EMBL/GenBank/DDBJ whole genome shotgun (WGS) entry which is preliminary data.</text>
</comment>
<dbReference type="AlphaFoldDB" id="I8IBU3"/>
<evidence type="ECO:0000313" key="1">
    <source>
        <dbReference type="EMBL" id="EIT75096.1"/>
    </source>
</evidence>
<dbReference type="HOGENOM" id="CLU_1695102_0_0_1"/>
<sequence>MVIQLPGQQHRWIPIMRKTQAFWGRERVGDNFTLIPLISQFSQTRHYQEAYMHMSHKVGRELSGILLKNMKGPCDLITRKPPPVPQFLTKDSMITSFNCSTGAEWDQETREKTMEEFFNAFVSRVSQAGQESFGLKETVELYKSRGNHPGSTNRL</sequence>
<protein>
    <submittedName>
        <fullName evidence="1">Uncharacterized protein</fullName>
    </submittedName>
</protein>
<reference evidence="1 2" key="1">
    <citation type="journal article" date="2012" name="Eukaryot. Cell">
        <title>Draft genome sequence of Aspergillus oryzae strain 3.042.</title>
        <authorList>
            <person name="Zhao G."/>
            <person name="Yao Y."/>
            <person name="Qi W."/>
            <person name="Wang C."/>
            <person name="Hou L."/>
            <person name="Zeng B."/>
            <person name="Cao X."/>
        </authorList>
    </citation>
    <scope>NUCLEOTIDE SEQUENCE [LARGE SCALE GENOMIC DNA]</scope>
    <source>
        <strain evidence="1 2">3.042</strain>
    </source>
</reference>
<dbReference type="Proteomes" id="UP000002812">
    <property type="component" value="Unassembled WGS sequence"/>
</dbReference>
<evidence type="ECO:0000313" key="2">
    <source>
        <dbReference type="Proteomes" id="UP000002812"/>
    </source>
</evidence>
<proteinExistence type="predicted"/>
<dbReference type="EMBL" id="AKHY01000182">
    <property type="protein sequence ID" value="EIT75096.1"/>
    <property type="molecule type" value="Genomic_DNA"/>
</dbReference>
<reference evidence="2" key="2">
    <citation type="submission" date="2012-06" db="EMBL/GenBank/DDBJ databases">
        <title>Comparative genomic analyses of Aspergillus oryzae 3.042 and A. oryzae RIB40 for soy-sauce fermentation.</title>
        <authorList>
            <person name="Zhao G."/>
            <person name="Hou L."/>
            <person name="Wang C."/>
            <person name="Cao X."/>
        </authorList>
    </citation>
    <scope>NUCLEOTIDE SEQUENCE [LARGE SCALE GENOMIC DNA]</scope>
    <source>
        <strain evidence="2">3.042</strain>
    </source>
</reference>
<accession>I8IBU3</accession>